<dbReference type="PIRSF" id="PIRSF016020">
    <property type="entry name" value="PHexose_mutarotase"/>
    <property type="match status" value="1"/>
</dbReference>
<comment type="function">
    <text evidence="9">Mutarotase that catalyzes the interconversion of beta-D-galactose and alpha-D-galactose during galactose metabolism. Beta-D-galactose is metabolized in the liver into glucose 1-phosphate, the primary metabolic fuel, by the action of four enzymes that constitute the Leloir pathway: GALM, GALK1 (galactokinase), GALT (galactose-1-phosphate uridylyltransferase) and GALE (UDP-galactose-4'-epimerase). Involved in the maintenance of the equilibrium between the beta- and alpha-anomers of galactose, therefore ensuring a sufficient supply of the alpha-anomer for GALK1. Also active on D-glucose although shows a preference for galactose over glucose.</text>
</comment>
<dbReference type="GO" id="GO:0004034">
    <property type="term" value="F:aldose 1-epimerase activity"/>
    <property type="evidence" value="ECO:0007669"/>
    <property type="project" value="UniProtKB-EC"/>
</dbReference>
<dbReference type="AlphaFoldDB" id="A0A0A9X3W8"/>
<protein>
    <recommendedName>
        <fullName evidence="6">Galactose mutarotase</fullName>
        <ecNumber evidence="5">5.1.3.15</ecNumber>
    </recommendedName>
    <alternativeName>
        <fullName evidence="8">Aldose 1-epimerase</fullName>
    </alternativeName>
</protein>
<dbReference type="EC" id="5.1.3.15" evidence="5"/>
<feature type="active site" evidence="10">
    <location>
        <position position="182"/>
    </location>
</feature>
<dbReference type="InterPro" id="IPR014718">
    <property type="entry name" value="GH-type_carb-bd"/>
</dbReference>
<evidence type="ECO:0000256" key="5">
    <source>
        <dbReference type="ARBA" id="ARBA00012083"/>
    </source>
</evidence>
<sequence length="311" mass="35201">FFLVFHSIYNSARHLLSSKIQISEKSIKASGMAPAHEQNTILLERGEGTSCTVNLHGATLTSWKVDGQEQLFVSSKAVFDGKSPIRGGIPIAFPKFGAWEDKPLHGFARVCKWKLLSEIEHLANGDIKAKLVLEDNDYTRSLWGFQFFLVFKVFLGEKQLSTNVIICNTSKDATFDFDLSLHTYLRIEDIRQCNVIGLKGIKYKTNLEDSETIEDEDDCVHVDGFMSRFYIDTPESYKIITPERMTRVVKFNFPDTVIWNPWEEVAKTIPDLSDEEYNRFICVEAGSFLGPAKLPPGGTVEIEAFQSLQVL</sequence>
<dbReference type="UniPathway" id="UPA00214"/>
<dbReference type="PANTHER" id="PTHR11122">
    <property type="entry name" value="APOSPORY-ASSOCIATED PROTEIN C-RELATED"/>
    <property type="match status" value="1"/>
</dbReference>
<evidence type="ECO:0000256" key="2">
    <source>
        <dbReference type="ARBA" id="ARBA00001712"/>
    </source>
</evidence>
<feature type="non-terminal residue" evidence="12">
    <location>
        <position position="1"/>
    </location>
</feature>
<dbReference type="InterPro" id="IPR008183">
    <property type="entry name" value="Aldose_1/G6P_1-epimerase"/>
</dbReference>
<comment type="catalytic activity">
    <reaction evidence="1">
        <text>alpha-D-glucose 6-phosphate = beta-D-glucose 6-phosphate</text>
        <dbReference type="Rhea" id="RHEA:16249"/>
        <dbReference type="ChEBI" id="CHEBI:58225"/>
        <dbReference type="ChEBI" id="CHEBI:58247"/>
        <dbReference type="EC" id="5.1.3.15"/>
    </reaction>
</comment>
<evidence type="ECO:0000256" key="3">
    <source>
        <dbReference type="ARBA" id="ARBA00004947"/>
    </source>
</evidence>
<evidence type="ECO:0000313" key="11">
    <source>
        <dbReference type="EMBL" id="JAG14653.1"/>
    </source>
</evidence>
<dbReference type="EMBL" id="GBHO01028950">
    <property type="protein sequence ID" value="JAG14654.1"/>
    <property type="molecule type" value="Transcribed_RNA"/>
</dbReference>
<dbReference type="CDD" id="cd09020">
    <property type="entry name" value="D-hex-6-P-epi_like"/>
    <property type="match status" value="1"/>
</dbReference>
<dbReference type="EMBL" id="GBHO01028951">
    <property type="protein sequence ID" value="JAG14653.1"/>
    <property type="molecule type" value="Transcribed_RNA"/>
</dbReference>
<dbReference type="InterPro" id="IPR025532">
    <property type="entry name" value="G6P_1-epimerase"/>
</dbReference>
<evidence type="ECO:0000256" key="4">
    <source>
        <dbReference type="ARBA" id="ARBA00005866"/>
    </source>
</evidence>
<comment type="pathway">
    <text evidence="3">Carbohydrate metabolism; galactose metabolism.</text>
</comment>
<name>A0A0A9X3W8_LYGHE</name>
<dbReference type="GO" id="GO:0005737">
    <property type="term" value="C:cytoplasm"/>
    <property type="evidence" value="ECO:0007669"/>
    <property type="project" value="TreeGrafter"/>
</dbReference>
<organism evidence="12">
    <name type="scientific">Lygus hesperus</name>
    <name type="common">Western plant bug</name>
    <dbReference type="NCBI Taxonomy" id="30085"/>
    <lineage>
        <taxon>Eukaryota</taxon>
        <taxon>Metazoa</taxon>
        <taxon>Ecdysozoa</taxon>
        <taxon>Arthropoda</taxon>
        <taxon>Hexapoda</taxon>
        <taxon>Insecta</taxon>
        <taxon>Pterygota</taxon>
        <taxon>Neoptera</taxon>
        <taxon>Paraneoptera</taxon>
        <taxon>Hemiptera</taxon>
        <taxon>Heteroptera</taxon>
        <taxon>Panheteroptera</taxon>
        <taxon>Cimicomorpha</taxon>
        <taxon>Miridae</taxon>
        <taxon>Mirini</taxon>
        <taxon>Lygus</taxon>
    </lineage>
</organism>
<dbReference type="SUPFAM" id="SSF74650">
    <property type="entry name" value="Galactose mutarotase-like"/>
    <property type="match status" value="1"/>
</dbReference>
<proteinExistence type="inferred from homology"/>
<accession>A0A0A9X3W8</accession>
<evidence type="ECO:0000256" key="10">
    <source>
        <dbReference type="PIRSR" id="PIRSR016020-1"/>
    </source>
</evidence>
<dbReference type="InterPro" id="IPR011013">
    <property type="entry name" value="Gal_mutarotase_sf_dom"/>
</dbReference>
<evidence type="ECO:0000256" key="6">
    <source>
        <dbReference type="ARBA" id="ARBA00021023"/>
    </source>
</evidence>
<evidence type="ECO:0000313" key="12">
    <source>
        <dbReference type="EMBL" id="JAG14654.1"/>
    </source>
</evidence>
<dbReference type="GO" id="GO:0030246">
    <property type="term" value="F:carbohydrate binding"/>
    <property type="evidence" value="ECO:0007669"/>
    <property type="project" value="InterPro"/>
</dbReference>
<dbReference type="GO" id="GO:0047938">
    <property type="term" value="F:glucose-6-phosphate 1-epimerase activity"/>
    <property type="evidence" value="ECO:0007669"/>
    <property type="project" value="UniProtKB-EC"/>
</dbReference>
<evidence type="ECO:0000256" key="9">
    <source>
        <dbReference type="ARBA" id="ARBA00045743"/>
    </source>
</evidence>
<dbReference type="PANTHER" id="PTHR11122:SF13">
    <property type="entry name" value="GLUCOSE-6-PHOSPHATE 1-EPIMERASE"/>
    <property type="match status" value="1"/>
</dbReference>
<evidence type="ECO:0000256" key="7">
    <source>
        <dbReference type="ARBA" id="ARBA00023235"/>
    </source>
</evidence>
<comment type="similarity">
    <text evidence="4">Belongs to the glucose-6-phosphate 1-epimerase family.</text>
</comment>
<reference evidence="12" key="2">
    <citation type="submission" date="2014-07" db="EMBL/GenBank/DDBJ databases">
        <authorList>
            <person name="Hull J."/>
        </authorList>
    </citation>
    <scope>NUCLEOTIDE SEQUENCE</scope>
</reference>
<dbReference type="Gene3D" id="2.70.98.10">
    <property type="match status" value="1"/>
</dbReference>
<reference evidence="12" key="1">
    <citation type="journal article" date="2014" name="PLoS ONE">
        <title>Transcriptome-Based Identification of ABC Transporters in the Western Tarnished Plant Bug Lygus hesperus.</title>
        <authorList>
            <person name="Hull J.J."/>
            <person name="Chaney K."/>
            <person name="Geib S.M."/>
            <person name="Fabrick J.A."/>
            <person name="Brent C.S."/>
            <person name="Walsh D."/>
            <person name="Lavine L.C."/>
        </authorList>
    </citation>
    <scope>NUCLEOTIDE SEQUENCE</scope>
</reference>
<dbReference type="GO" id="GO:0006012">
    <property type="term" value="P:galactose metabolic process"/>
    <property type="evidence" value="ECO:0007669"/>
    <property type="project" value="UniProtKB-UniPathway"/>
</dbReference>
<dbReference type="Pfam" id="PF01263">
    <property type="entry name" value="Aldose_epim"/>
    <property type="match status" value="1"/>
</dbReference>
<comment type="catalytic activity">
    <reaction evidence="2">
        <text>alpha-D-galactose = beta-D-galactose</text>
        <dbReference type="Rhea" id="RHEA:28675"/>
        <dbReference type="ChEBI" id="CHEBI:27667"/>
        <dbReference type="ChEBI" id="CHEBI:28061"/>
        <dbReference type="EC" id="5.1.3.3"/>
    </reaction>
    <physiologicalReaction direction="right-to-left" evidence="2">
        <dbReference type="Rhea" id="RHEA:28677"/>
    </physiologicalReaction>
</comment>
<evidence type="ECO:0000256" key="8">
    <source>
        <dbReference type="ARBA" id="ARBA00032729"/>
    </source>
</evidence>
<evidence type="ECO:0000256" key="1">
    <source>
        <dbReference type="ARBA" id="ARBA00001096"/>
    </source>
</evidence>
<keyword evidence="7" id="KW-0413">Isomerase</keyword>
<gene>
    <name evidence="12" type="primary">AAPC_1</name>
    <name evidence="11" type="synonym">AAPC_5</name>
    <name evidence="11" type="ORF">CM83_70198</name>
    <name evidence="12" type="ORF">CM83_70199</name>
</gene>
<feature type="active site" evidence="10">
    <location>
        <position position="284"/>
    </location>
</feature>